<evidence type="ECO:0000313" key="1">
    <source>
        <dbReference type="EMBL" id="SFE53403.1"/>
    </source>
</evidence>
<reference evidence="1 2" key="1">
    <citation type="submission" date="2016-10" db="EMBL/GenBank/DDBJ databases">
        <authorList>
            <person name="de Groot N.N."/>
        </authorList>
    </citation>
    <scope>NUCLEOTIDE SEQUENCE [LARGE SCALE GENOMIC DNA]</scope>
    <source>
        <strain evidence="1 2">ATCC 51969</strain>
    </source>
</reference>
<sequence>MICVLVSIDENLFETDYVVNTTMEKRKGAGYVWITGIWFMIDLFQDHRAFLDFIRVIRRHLIPLNWGRDALFNYSCAACSLTKLSAIPVNASSVAFSSSRVP</sequence>
<dbReference type="STRING" id="34086.SAMN04488084_1014"/>
<gene>
    <name evidence="1" type="ORF">SAMN03003324_00806</name>
</gene>
<accession>A0A1I2BDM0</accession>
<dbReference type="Proteomes" id="UP000183129">
    <property type="component" value="Unassembled WGS sequence"/>
</dbReference>
<evidence type="ECO:0000313" key="2">
    <source>
        <dbReference type="Proteomes" id="UP000183129"/>
    </source>
</evidence>
<organism evidence="1 2">
    <name type="scientific">Pedobacter antarcticus</name>
    <dbReference type="NCBI Taxonomy" id="34086"/>
    <lineage>
        <taxon>Bacteria</taxon>
        <taxon>Pseudomonadati</taxon>
        <taxon>Bacteroidota</taxon>
        <taxon>Sphingobacteriia</taxon>
        <taxon>Sphingobacteriales</taxon>
        <taxon>Sphingobacteriaceae</taxon>
        <taxon>Pedobacter</taxon>
    </lineage>
</organism>
<name>A0A1I2BDM0_9SPHI</name>
<protein>
    <submittedName>
        <fullName evidence="1">Uncharacterized protein</fullName>
    </submittedName>
</protein>
<proteinExistence type="predicted"/>
<dbReference type="AlphaFoldDB" id="A0A1I2BDM0"/>
<dbReference type="EMBL" id="FONS01000001">
    <property type="protein sequence ID" value="SFE53403.1"/>
    <property type="molecule type" value="Genomic_DNA"/>
</dbReference>